<dbReference type="InParanoid" id="A0A4Q1BAA5"/>
<dbReference type="GO" id="GO:0008270">
    <property type="term" value="F:zinc ion binding"/>
    <property type="evidence" value="ECO:0007669"/>
    <property type="project" value="UniProtKB-KW"/>
</dbReference>
<dbReference type="FunCoup" id="A0A4Q1BAA5">
    <property type="interactions" value="19"/>
</dbReference>
<protein>
    <submittedName>
        <fullName evidence="5">Zinc finger HIT domain-containing protein 1</fullName>
    </submittedName>
</protein>
<evidence type="ECO:0000313" key="6">
    <source>
        <dbReference type="Proteomes" id="UP000289152"/>
    </source>
</evidence>
<gene>
    <name evidence="5" type="ORF">M231_07036</name>
</gene>
<evidence type="ECO:0000256" key="4">
    <source>
        <dbReference type="SAM" id="MobiDB-lite"/>
    </source>
</evidence>
<dbReference type="OrthoDB" id="74807at2759"/>
<feature type="compositionally biased region" description="Low complexity" evidence="4">
    <location>
        <begin position="28"/>
        <end position="46"/>
    </location>
</feature>
<comment type="caution">
    <text evidence="5">The sequence shown here is derived from an EMBL/GenBank/DDBJ whole genome shotgun (WGS) entry which is preliminary data.</text>
</comment>
<name>A0A4Q1BAA5_TREME</name>
<accession>A0A4Q1BAA5</accession>
<dbReference type="EMBL" id="SDIL01000125">
    <property type="protein sequence ID" value="RXK35708.1"/>
    <property type="molecule type" value="Genomic_DNA"/>
</dbReference>
<evidence type="ECO:0000256" key="3">
    <source>
        <dbReference type="ARBA" id="ARBA00022833"/>
    </source>
</evidence>
<dbReference type="Proteomes" id="UP000289152">
    <property type="component" value="Unassembled WGS sequence"/>
</dbReference>
<feature type="region of interest" description="Disordered" evidence="4">
    <location>
        <begin position="16"/>
        <end position="62"/>
    </location>
</feature>
<reference evidence="5 6" key="1">
    <citation type="submission" date="2016-06" db="EMBL/GenBank/DDBJ databases">
        <title>Evolution of pathogenesis and genome organization in the Tremellales.</title>
        <authorList>
            <person name="Cuomo C."/>
            <person name="Litvintseva A."/>
            <person name="Heitman J."/>
            <person name="Chen Y."/>
            <person name="Sun S."/>
            <person name="Springer D."/>
            <person name="Dromer F."/>
            <person name="Young S."/>
            <person name="Zeng Q."/>
            <person name="Chapman S."/>
            <person name="Gujja S."/>
            <person name="Saif S."/>
            <person name="Birren B."/>
        </authorList>
    </citation>
    <scope>NUCLEOTIDE SEQUENCE [LARGE SCALE GENOMIC DNA]</scope>
    <source>
        <strain evidence="5 6">ATCC 28783</strain>
    </source>
</reference>
<keyword evidence="6" id="KW-1185">Reference proteome</keyword>
<dbReference type="PANTHER" id="PTHR13093">
    <property type="entry name" value="ZINC FINGER HIT DOMAIN CONTAINING PROTEIN 1"/>
    <property type="match status" value="1"/>
</dbReference>
<proteinExistence type="predicted"/>
<sequence length="138" mass="15406">MSSNDEFRRRRLLRKLEELERTNPTDIPTTSFLPTPTPSTSSPLNSQIQSQTQKRKQTPNVRRILYGKKNLKDWLSELPSSTSPYSSATSPPPLTPPRNLCSSCGYIGSYRCIRCGEWSCDRTCLEVHARDGGCGVGG</sequence>
<evidence type="ECO:0000313" key="5">
    <source>
        <dbReference type="EMBL" id="RXK35708.1"/>
    </source>
</evidence>
<evidence type="ECO:0000256" key="1">
    <source>
        <dbReference type="ARBA" id="ARBA00022723"/>
    </source>
</evidence>
<organism evidence="5 6">
    <name type="scientific">Tremella mesenterica</name>
    <name type="common">Jelly fungus</name>
    <dbReference type="NCBI Taxonomy" id="5217"/>
    <lineage>
        <taxon>Eukaryota</taxon>
        <taxon>Fungi</taxon>
        <taxon>Dikarya</taxon>
        <taxon>Basidiomycota</taxon>
        <taxon>Agaricomycotina</taxon>
        <taxon>Tremellomycetes</taxon>
        <taxon>Tremellales</taxon>
        <taxon>Tremellaceae</taxon>
        <taxon>Tremella</taxon>
    </lineage>
</organism>
<dbReference type="GO" id="GO:0006338">
    <property type="term" value="P:chromatin remodeling"/>
    <property type="evidence" value="ECO:0007669"/>
    <property type="project" value="InterPro"/>
</dbReference>
<dbReference type="InterPro" id="IPR039723">
    <property type="entry name" value="Vps71/ZNHIT1"/>
</dbReference>
<dbReference type="CDD" id="cd21437">
    <property type="entry name" value="zf-HIT_ZNHIT1_like"/>
    <property type="match status" value="1"/>
</dbReference>
<dbReference type="VEuPathDB" id="FungiDB:TREMEDRAFT_66378"/>
<dbReference type="STRING" id="5217.A0A4Q1BAA5"/>
<dbReference type="AlphaFoldDB" id="A0A4Q1BAA5"/>
<evidence type="ECO:0000256" key="2">
    <source>
        <dbReference type="ARBA" id="ARBA00022771"/>
    </source>
</evidence>
<keyword evidence="3" id="KW-0862">Zinc</keyword>
<keyword evidence="2" id="KW-0863">Zinc-finger</keyword>
<keyword evidence="1" id="KW-0479">Metal-binding</keyword>